<sequence>MSDLTPKPIKATPFLTVIADRHPRQKAHTTRGHAHAALSQRASAFRMDDGKGYARRLYTDVALYEWRDEDWRLLWEGKRGDVIDRAAPPWKKA</sequence>
<evidence type="ECO:0000313" key="1">
    <source>
        <dbReference type="EMBL" id="AYN59113.1"/>
    </source>
</evidence>
<organism evidence="1 2">
    <name type="scientific">Arthrobacter phage Yang</name>
    <dbReference type="NCBI Taxonomy" id="2419970"/>
    <lineage>
        <taxon>Viruses</taxon>
        <taxon>Duplodnaviria</taxon>
        <taxon>Heunggongvirae</taxon>
        <taxon>Uroviricota</taxon>
        <taxon>Caudoviricetes</taxon>
        <taxon>Casidaviridae</taxon>
        <taxon>Yangvirus</taxon>
        <taxon>Yangvirus yang</taxon>
        <taxon>Arthobacter virus Yang</taxon>
    </lineage>
</organism>
<dbReference type="RefSeq" id="YP_009815645.1">
    <property type="nucleotide sequence ID" value="NC_048097.1"/>
</dbReference>
<protein>
    <submittedName>
        <fullName evidence="1">Uncharacterized protein</fullName>
    </submittedName>
</protein>
<name>A0A3G2KJE8_9CAUD</name>
<dbReference type="GeneID" id="55006873"/>
<keyword evidence="2" id="KW-1185">Reference proteome</keyword>
<proteinExistence type="predicted"/>
<dbReference type="EMBL" id="MH834629">
    <property type="protein sequence ID" value="AYN59113.1"/>
    <property type="molecule type" value="Genomic_DNA"/>
</dbReference>
<dbReference type="Proteomes" id="UP000273593">
    <property type="component" value="Segment"/>
</dbReference>
<evidence type="ECO:0000313" key="2">
    <source>
        <dbReference type="Proteomes" id="UP000273593"/>
    </source>
</evidence>
<dbReference type="KEGG" id="vg:55006873"/>
<accession>A0A3G2KJE8</accession>
<gene>
    <name evidence="1" type="primary">27</name>
    <name evidence="1" type="ORF">PBI_YANG_27</name>
</gene>
<reference evidence="2" key="1">
    <citation type="submission" date="2018-09" db="EMBL/GenBank/DDBJ databases">
        <authorList>
            <person name="Rimple P.A."/>
            <person name="Stoner T.H."/>
            <person name="Garlena R.A."/>
            <person name="Russell D.A."/>
            <person name="Pope W.H."/>
            <person name="Jacobs-Sera D."/>
            <person name="Hatfull G.F."/>
        </authorList>
    </citation>
    <scope>NUCLEOTIDE SEQUENCE [LARGE SCALE GENOMIC DNA]</scope>
</reference>